<evidence type="ECO:0000259" key="1">
    <source>
        <dbReference type="Pfam" id="PF00149"/>
    </source>
</evidence>
<protein>
    <submittedName>
        <fullName evidence="2">Metallophosphoesterase family protein</fullName>
    </submittedName>
</protein>
<dbReference type="Pfam" id="PF00149">
    <property type="entry name" value="Metallophos"/>
    <property type="match status" value="1"/>
</dbReference>
<name>A0ABY9VCR1_9BACI</name>
<reference evidence="2 3" key="1">
    <citation type="submission" date="2023-09" db="EMBL/GenBank/DDBJ databases">
        <title>Microbial mechanism of fulvic acid promoting antimony reduction mineralization in rice fields.</title>
        <authorList>
            <person name="Chen G."/>
            <person name="Lan J."/>
        </authorList>
    </citation>
    <scope>NUCLEOTIDE SEQUENCE [LARGE SCALE GENOMIC DNA]</scope>
    <source>
        <strain evidence="2 3">PS1</strain>
    </source>
</reference>
<organism evidence="2 3">
    <name type="scientific">Mesobacillus jeotgali</name>
    <dbReference type="NCBI Taxonomy" id="129985"/>
    <lineage>
        <taxon>Bacteria</taxon>
        <taxon>Bacillati</taxon>
        <taxon>Bacillota</taxon>
        <taxon>Bacilli</taxon>
        <taxon>Bacillales</taxon>
        <taxon>Bacillaceae</taxon>
        <taxon>Mesobacillus</taxon>
    </lineage>
</organism>
<evidence type="ECO:0000313" key="2">
    <source>
        <dbReference type="EMBL" id="WNF21540.1"/>
    </source>
</evidence>
<proteinExistence type="predicted"/>
<gene>
    <name evidence="2" type="ORF">RH061_15245</name>
</gene>
<accession>A0ABY9VCR1</accession>
<dbReference type="Proteomes" id="UP001303324">
    <property type="component" value="Chromosome"/>
</dbReference>
<dbReference type="PANTHER" id="PTHR31302:SF32">
    <property type="entry name" value="PHOSPHOESTERASE"/>
    <property type="match status" value="1"/>
</dbReference>
<dbReference type="InterPro" id="IPR051158">
    <property type="entry name" value="Metallophosphoesterase_sf"/>
</dbReference>
<dbReference type="PANTHER" id="PTHR31302">
    <property type="entry name" value="TRANSMEMBRANE PROTEIN WITH METALLOPHOSPHOESTERASE DOMAIN-RELATED"/>
    <property type="match status" value="1"/>
</dbReference>
<dbReference type="SUPFAM" id="SSF56300">
    <property type="entry name" value="Metallo-dependent phosphatases"/>
    <property type="match status" value="1"/>
</dbReference>
<dbReference type="EMBL" id="CP134494">
    <property type="protein sequence ID" value="WNF21540.1"/>
    <property type="molecule type" value="Genomic_DNA"/>
</dbReference>
<dbReference type="RefSeq" id="WP_311071396.1">
    <property type="nucleotide sequence ID" value="NZ_CP134494.1"/>
</dbReference>
<dbReference type="InterPro" id="IPR029052">
    <property type="entry name" value="Metallo-depent_PP-like"/>
</dbReference>
<sequence>MEIIFFILGMLLVGSFLLLYMYRQAFADRVLEQEIRLMDFPESFGSVKIFFISDVHKRIIQDSIITAVKGKADLVIIGGDLAEKGVPLERISANIEKLKTIAPVFFVWGNNDYEFNSHELDSLLYHLGVKVLDNTAVKFESRTGDVMHILGIDDLSLGKSRLDLAVRDAEEEGFRILISHNPAIAHSIKPEYGIRLVLSGHTHGGQIRIFGFGPYELGGIKEKNGVTVLTSNGYGTTGVPLRLGARAETHLITLVTDSRRAD</sequence>
<keyword evidence="3" id="KW-1185">Reference proteome</keyword>
<evidence type="ECO:0000313" key="3">
    <source>
        <dbReference type="Proteomes" id="UP001303324"/>
    </source>
</evidence>
<dbReference type="InterPro" id="IPR004843">
    <property type="entry name" value="Calcineurin-like_PHP"/>
</dbReference>
<dbReference type="Gene3D" id="3.60.21.10">
    <property type="match status" value="1"/>
</dbReference>
<feature type="domain" description="Calcineurin-like phosphoesterase" evidence="1">
    <location>
        <begin position="48"/>
        <end position="204"/>
    </location>
</feature>